<evidence type="ECO:0000256" key="5">
    <source>
        <dbReference type="ARBA" id="ARBA00023136"/>
    </source>
</evidence>
<comment type="caution">
    <text evidence="7">The sequence shown here is derived from an EMBL/GenBank/DDBJ whole genome shotgun (WGS) entry which is preliminary data.</text>
</comment>
<evidence type="ECO:0008006" key="9">
    <source>
        <dbReference type="Google" id="ProtNLM"/>
    </source>
</evidence>
<keyword evidence="8" id="KW-1185">Reference proteome</keyword>
<dbReference type="Proteomes" id="UP000185895">
    <property type="component" value="Unassembled WGS sequence"/>
</dbReference>
<reference evidence="7 8" key="1">
    <citation type="submission" date="2016-09" db="EMBL/GenBank/DDBJ databases">
        <authorList>
            <person name="Capua I."/>
            <person name="De Benedictis P."/>
            <person name="Joannis T."/>
            <person name="Lombin L.H."/>
            <person name="Cattoli G."/>
        </authorList>
    </citation>
    <scope>NUCLEOTIDE SEQUENCE [LARGE SCALE GENOMIC DNA]</scope>
    <source>
        <strain evidence="7 8">ANC 4671</strain>
    </source>
</reference>
<evidence type="ECO:0000256" key="4">
    <source>
        <dbReference type="ARBA" id="ARBA00022989"/>
    </source>
</evidence>
<accession>A0A1E7R5A2</accession>
<evidence type="ECO:0000256" key="3">
    <source>
        <dbReference type="ARBA" id="ARBA00022692"/>
    </source>
</evidence>
<keyword evidence="4 6" id="KW-1133">Transmembrane helix</keyword>
<keyword evidence="5 6" id="KW-0472">Membrane</keyword>
<evidence type="ECO:0000256" key="2">
    <source>
        <dbReference type="ARBA" id="ARBA00022475"/>
    </source>
</evidence>
<evidence type="ECO:0000313" key="7">
    <source>
        <dbReference type="EMBL" id="OEY94443.1"/>
    </source>
</evidence>
<evidence type="ECO:0000256" key="6">
    <source>
        <dbReference type="SAM" id="Phobius"/>
    </source>
</evidence>
<feature type="transmembrane region" description="Helical" evidence="6">
    <location>
        <begin position="67"/>
        <end position="84"/>
    </location>
</feature>
<dbReference type="InterPro" id="IPR019108">
    <property type="entry name" value="Caa3_assmbl_CtaG-rel"/>
</dbReference>
<sequence length="287" mass="32991">MSHSEMPHQHTGLAQHHSTMTEVSTGLTIQQHTHTFWTISNSIEIIIIFIVIGVWMVRAKVWRQHPYIFVTITFLFVISMHPVTDSIARHSVWLHCLQSSLIHHLIPLLLLLSQTPKATVISNRPASKTMVGLLIFSLVTFNLMTLMWLLPSLHVRLMQDALLYSMMKWAMVITGILLCKSMQLFNQNLYIARLNYNQFNALMLMPQVFIGIALMILPPLYAMPESIMQHDAHSIISYLPQLSLQMDQVFGGLLLLLAIILFLLIDIKRRRNDLNLSTSMHIHKEII</sequence>
<feature type="transmembrane region" description="Helical" evidence="6">
    <location>
        <begin position="36"/>
        <end position="55"/>
    </location>
</feature>
<dbReference type="RefSeq" id="WP_070070250.1">
    <property type="nucleotide sequence ID" value="NZ_MKKK01000034.1"/>
</dbReference>
<proteinExistence type="predicted"/>
<protein>
    <recommendedName>
        <fullName evidence="9">Cytochrome c oxidase assembly protein</fullName>
    </recommendedName>
</protein>
<evidence type="ECO:0000256" key="1">
    <source>
        <dbReference type="ARBA" id="ARBA00004651"/>
    </source>
</evidence>
<dbReference type="STRING" id="1262585.BJI46_03630"/>
<feature type="transmembrane region" description="Helical" evidence="6">
    <location>
        <begin position="249"/>
        <end position="267"/>
    </location>
</feature>
<gene>
    <name evidence="7" type="ORF">BJI46_03630</name>
</gene>
<feature type="transmembrane region" description="Helical" evidence="6">
    <location>
        <begin position="131"/>
        <end position="150"/>
    </location>
</feature>
<name>A0A1E7R5A2_9GAMM</name>
<comment type="subcellular location">
    <subcellularLocation>
        <location evidence="1">Cell membrane</location>
        <topology evidence="1">Multi-pass membrane protein</topology>
    </subcellularLocation>
</comment>
<feature type="transmembrane region" description="Helical" evidence="6">
    <location>
        <begin position="199"/>
        <end position="221"/>
    </location>
</feature>
<dbReference type="OrthoDB" id="7024451at2"/>
<keyword evidence="2" id="KW-1003">Cell membrane</keyword>
<dbReference type="AlphaFoldDB" id="A0A1E7R5A2"/>
<dbReference type="GO" id="GO:0005886">
    <property type="term" value="C:plasma membrane"/>
    <property type="evidence" value="ECO:0007669"/>
    <property type="project" value="UniProtKB-SubCell"/>
</dbReference>
<dbReference type="EMBL" id="MKKK01000034">
    <property type="protein sequence ID" value="OEY94443.1"/>
    <property type="molecule type" value="Genomic_DNA"/>
</dbReference>
<evidence type="ECO:0000313" key="8">
    <source>
        <dbReference type="Proteomes" id="UP000185895"/>
    </source>
</evidence>
<keyword evidence="3 6" id="KW-0812">Transmembrane</keyword>
<dbReference type="Pfam" id="PF09678">
    <property type="entry name" value="Caa3_CtaG"/>
    <property type="match status" value="1"/>
</dbReference>
<feature type="transmembrane region" description="Helical" evidence="6">
    <location>
        <begin position="90"/>
        <end position="111"/>
    </location>
</feature>
<organism evidence="7 8">
    <name type="scientific">Acinetobacter qingfengensis</name>
    <dbReference type="NCBI Taxonomy" id="1262585"/>
    <lineage>
        <taxon>Bacteria</taxon>
        <taxon>Pseudomonadati</taxon>
        <taxon>Pseudomonadota</taxon>
        <taxon>Gammaproteobacteria</taxon>
        <taxon>Moraxellales</taxon>
        <taxon>Moraxellaceae</taxon>
        <taxon>Acinetobacter</taxon>
    </lineage>
</organism>